<sequence length="92" mass="10736">MFQKPTCFAMRAVDFGAADILGILMWLLFAPQRYEGIYFGQPPRYFDAFFAIGPYPALVLFCVIYFVWLCTIFVVSLLPCIFSVLVHLRRRR</sequence>
<feature type="transmembrane region" description="Helical" evidence="1">
    <location>
        <begin position="55"/>
        <end position="88"/>
    </location>
</feature>
<evidence type="ECO:0000256" key="1">
    <source>
        <dbReference type="SAM" id="Phobius"/>
    </source>
</evidence>
<gene>
    <name evidence="2" type="ORF">MPL3356_340062</name>
</gene>
<evidence type="ECO:0000313" key="2">
    <source>
        <dbReference type="EMBL" id="CDX20868.1"/>
    </source>
</evidence>
<dbReference type="AlphaFoldDB" id="A0A090E265"/>
<protein>
    <submittedName>
        <fullName evidence="2">Uncharacterized protein</fullName>
    </submittedName>
</protein>
<keyword evidence="1" id="KW-0472">Membrane</keyword>
<dbReference type="EMBL" id="CCMZ01000028">
    <property type="protein sequence ID" value="CDX20868.1"/>
    <property type="molecule type" value="Genomic_DNA"/>
</dbReference>
<keyword evidence="3" id="KW-1185">Reference proteome</keyword>
<dbReference type="Proteomes" id="UP000045285">
    <property type="component" value="Unassembled WGS sequence"/>
</dbReference>
<evidence type="ECO:0000313" key="3">
    <source>
        <dbReference type="Proteomes" id="UP000045285"/>
    </source>
</evidence>
<reference evidence="3" key="1">
    <citation type="submission" date="2014-08" db="EMBL/GenBank/DDBJ databases">
        <authorList>
            <person name="Moulin L."/>
        </authorList>
    </citation>
    <scope>NUCLEOTIDE SEQUENCE [LARGE SCALE GENOMIC DNA]</scope>
</reference>
<name>A0A090E265_MESPL</name>
<organism evidence="2 3">
    <name type="scientific">Mesorhizobium plurifarium</name>
    <dbReference type="NCBI Taxonomy" id="69974"/>
    <lineage>
        <taxon>Bacteria</taxon>
        <taxon>Pseudomonadati</taxon>
        <taxon>Pseudomonadota</taxon>
        <taxon>Alphaproteobacteria</taxon>
        <taxon>Hyphomicrobiales</taxon>
        <taxon>Phyllobacteriaceae</taxon>
        <taxon>Mesorhizobium</taxon>
    </lineage>
</organism>
<accession>A0A090E265</accession>
<proteinExistence type="predicted"/>
<keyword evidence="1" id="KW-1133">Transmembrane helix</keyword>
<feature type="transmembrane region" description="Helical" evidence="1">
    <location>
        <begin position="12"/>
        <end position="29"/>
    </location>
</feature>
<keyword evidence="1" id="KW-0812">Transmembrane</keyword>